<gene>
    <name evidence="1" type="ORF">GCM10011316_27190</name>
</gene>
<protein>
    <recommendedName>
        <fullName evidence="3">Flagellar biosynthesis protein FlgF</fullName>
    </recommendedName>
</protein>
<reference evidence="1" key="1">
    <citation type="journal article" date="2014" name="Int. J. Syst. Evol. Microbiol.">
        <title>Complete genome sequence of Corynebacterium casei LMG S-19264T (=DSM 44701T), isolated from a smear-ripened cheese.</title>
        <authorList>
            <consortium name="US DOE Joint Genome Institute (JGI-PGF)"/>
            <person name="Walter F."/>
            <person name="Albersmeier A."/>
            <person name="Kalinowski J."/>
            <person name="Ruckert C."/>
        </authorList>
    </citation>
    <scope>NUCLEOTIDE SEQUENCE</scope>
    <source>
        <strain evidence="1">CGMCC 1.12426</strain>
    </source>
</reference>
<reference evidence="1" key="2">
    <citation type="submission" date="2020-09" db="EMBL/GenBank/DDBJ databases">
        <authorList>
            <person name="Sun Q."/>
            <person name="Zhou Y."/>
        </authorList>
    </citation>
    <scope>NUCLEOTIDE SEQUENCE</scope>
    <source>
        <strain evidence="1">CGMCC 1.12426</strain>
    </source>
</reference>
<dbReference type="EMBL" id="BMFA01000008">
    <property type="protein sequence ID" value="GGB53727.1"/>
    <property type="molecule type" value="Genomic_DNA"/>
</dbReference>
<dbReference type="Gene3D" id="1.10.3700.10">
    <property type="entry name" value="AGR C 984p-like"/>
    <property type="match status" value="1"/>
</dbReference>
<dbReference type="SUPFAM" id="SSF158837">
    <property type="entry name" value="AGR C 984p-like"/>
    <property type="match status" value="1"/>
</dbReference>
<sequence length="261" mass="29448">MIGTLAQYQLVTTNMDRSLKTIASDPTVERQSAYYLENIENIKSIDDFMADERIYRYAMKAHGLEDMIYAKAFIRKVLEEGIDRSDSFANKLTDERYKAFAETFNFARNGEVTTIFQKAKQPVVDMYMRQTLEENEGSKNEGVRLALYFARKAPDIQNAFEILADRALAETVYVALGVGKEFAATDIDRQADFISERIDFEDFKDPEKLDRFLQRFTALYDLQNGGPAAASIPSMLIGGGAPLGLDQNLLSSLQNLKLGGR</sequence>
<organism evidence="1 2">
    <name type="scientific">Roseibium aquae</name>
    <dbReference type="NCBI Taxonomy" id="1323746"/>
    <lineage>
        <taxon>Bacteria</taxon>
        <taxon>Pseudomonadati</taxon>
        <taxon>Pseudomonadota</taxon>
        <taxon>Alphaproteobacteria</taxon>
        <taxon>Hyphomicrobiales</taxon>
        <taxon>Stappiaceae</taxon>
        <taxon>Roseibium</taxon>
    </lineage>
</organism>
<dbReference type="Pfam" id="PF06748">
    <property type="entry name" value="DUF1217"/>
    <property type="match status" value="1"/>
</dbReference>
<evidence type="ECO:0000313" key="1">
    <source>
        <dbReference type="EMBL" id="GGB53727.1"/>
    </source>
</evidence>
<evidence type="ECO:0000313" key="2">
    <source>
        <dbReference type="Proteomes" id="UP000605148"/>
    </source>
</evidence>
<dbReference type="OrthoDB" id="7824597at2"/>
<dbReference type="RefSeq" id="WP_150497142.1">
    <property type="nucleotide sequence ID" value="NZ_BMFA01000008.1"/>
</dbReference>
<dbReference type="InterPro" id="IPR010626">
    <property type="entry name" value="DUF1217"/>
</dbReference>
<evidence type="ECO:0008006" key="3">
    <source>
        <dbReference type="Google" id="ProtNLM"/>
    </source>
</evidence>
<name>A0A916TKZ0_9HYPH</name>
<dbReference type="AlphaFoldDB" id="A0A916TKZ0"/>
<dbReference type="InterPro" id="IPR023157">
    <property type="entry name" value="AGR-C-984p-like_sf"/>
</dbReference>
<proteinExistence type="predicted"/>
<keyword evidence="2" id="KW-1185">Reference proteome</keyword>
<dbReference type="Proteomes" id="UP000605148">
    <property type="component" value="Unassembled WGS sequence"/>
</dbReference>
<accession>A0A916TKZ0</accession>
<comment type="caution">
    <text evidence="1">The sequence shown here is derived from an EMBL/GenBank/DDBJ whole genome shotgun (WGS) entry which is preliminary data.</text>
</comment>